<dbReference type="EMBL" id="ASRX01000021">
    <property type="protein sequence ID" value="EYF05776.1"/>
    <property type="molecule type" value="Genomic_DNA"/>
</dbReference>
<gene>
    <name evidence="2" type="ORF">CAP_3066</name>
</gene>
<sequence length="61" mass="6316">MEIQSLEAAGGGAEEGAVPSVSWEPPQAGRAGRQRARVARVSQRRGEAVRAGPRVFMVGGA</sequence>
<proteinExistence type="predicted"/>
<evidence type="ECO:0000313" key="3">
    <source>
        <dbReference type="Proteomes" id="UP000019678"/>
    </source>
</evidence>
<protein>
    <submittedName>
        <fullName evidence="2">Uncharacterized protein</fullName>
    </submittedName>
</protein>
<organism evidence="2 3">
    <name type="scientific">Chondromyces apiculatus DSM 436</name>
    <dbReference type="NCBI Taxonomy" id="1192034"/>
    <lineage>
        <taxon>Bacteria</taxon>
        <taxon>Pseudomonadati</taxon>
        <taxon>Myxococcota</taxon>
        <taxon>Polyangia</taxon>
        <taxon>Polyangiales</taxon>
        <taxon>Polyangiaceae</taxon>
        <taxon>Chondromyces</taxon>
    </lineage>
</organism>
<name>A0A017TAX7_9BACT</name>
<reference evidence="2 3" key="1">
    <citation type="submission" date="2013-05" db="EMBL/GenBank/DDBJ databases">
        <title>Genome assembly of Chondromyces apiculatus DSM 436.</title>
        <authorList>
            <person name="Sharma G."/>
            <person name="Khatri I."/>
            <person name="Kaur C."/>
            <person name="Mayilraj S."/>
            <person name="Subramanian S."/>
        </authorList>
    </citation>
    <scope>NUCLEOTIDE SEQUENCE [LARGE SCALE GENOMIC DNA]</scope>
    <source>
        <strain evidence="2 3">DSM 436</strain>
    </source>
</reference>
<comment type="caution">
    <text evidence="2">The sequence shown here is derived from an EMBL/GenBank/DDBJ whole genome shotgun (WGS) entry which is preliminary data.</text>
</comment>
<dbReference type="Proteomes" id="UP000019678">
    <property type="component" value="Unassembled WGS sequence"/>
</dbReference>
<feature type="region of interest" description="Disordered" evidence="1">
    <location>
        <begin position="1"/>
        <end position="45"/>
    </location>
</feature>
<keyword evidence="3" id="KW-1185">Reference proteome</keyword>
<dbReference type="AlphaFoldDB" id="A0A017TAX7"/>
<evidence type="ECO:0000256" key="1">
    <source>
        <dbReference type="SAM" id="MobiDB-lite"/>
    </source>
</evidence>
<accession>A0A017TAX7</accession>
<evidence type="ECO:0000313" key="2">
    <source>
        <dbReference type="EMBL" id="EYF05776.1"/>
    </source>
</evidence>